<dbReference type="InterPro" id="IPR042099">
    <property type="entry name" value="ANL_N_sf"/>
</dbReference>
<evidence type="ECO:0000313" key="3">
    <source>
        <dbReference type="Proteomes" id="UP000827889"/>
    </source>
</evidence>
<protein>
    <submittedName>
        <fullName evidence="4">2-succinylbenzoate--CoA ligase, chloroplastic/peroxisomal</fullName>
    </submittedName>
</protein>
<feature type="domain" description="AMP-binding enzyme C-terminal" evidence="2">
    <location>
        <begin position="459"/>
        <end position="552"/>
    </location>
</feature>
<dbReference type="Pfam" id="PF13193">
    <property type="entry name" value="AMP-binding_C"/>
    <property type="match status" value="1"/>
</dbReference>
<dbReference type="Pfam" id="PF00501">
    <property type="entry name" value="AMP-binding"/>
    <property type="match status" value="1"/>
</dbReference>
<sequence length="573" mass="62801">MGHFSEPHICQCLSRIATARRASAVTVAGGRQMTGPQFVEAVLRLAHALLRLGLKPGDVVAISAYNSDCYLEWLLAVAFVGGIVAPLNYRWSANEARSAMLAVNPVMLVTDTSCISWYSELHRDGTPSLKWHVFLDSLSLPFPRNGKCLSFHVLVSTMGMLDLHMITPPSPFSTADYVWARDGAVIICFTSGTTGKPKGVAIGHSALFIQSMAKIAICGYSENDVYLHTAPLCHIGGLSSAMAMLMAGACHVLIPKFEAKSAIEVIEKQDVTALITVPAMVADLISFLREKGPWKGKDCVKKILNGGGSLSMDLIKEAGNFFPRAKILSAYGMTETCSSLTFITLYSPHFSFSSQPLHFHVGTDLSSIQRPRGICVGKPAPHVELRTDGDDSMGIGKILTRGPHLMIGYWDQVRSSVCNIHSWFDTGDVGFIDGQGQVWLIGRESGRIKTGGENVYPEEVEAILFQHPGVAGIVIVGIPDARLTEMVVGCIRVKENWLWSDKSHELGAEKQECLLSDEILRQYCRDRNLTGFKIPKIFIPWKKPFPTTTTGKIRRDVVCQEVVSHVRCIRSNL</sequence>
<dbReference type="Proteomes" id="UP000827889">
    <property type="component" value="Chromosome 9"/>
</dbReference>
<evidence type="ECO:0000259" key="1">
    <source>
        <dbReference type="Pfam" id="PF00501"/>
    </source>
</evidence>
<feature type="domain" description="AMP-dependent synthetase/ligase" evidence="1">
    <location>
        <begin position="23"/>
        <end position="410"/>
    </location>
</feature>
<dbReference type="RefSeq" id="XP_048141105.1">
    <property type="nucleotide sequence ID" value="XM_048285148.1"/>
</dbReference>
<reference evidence="4" key="1">
    <citation type="submission" date="2025-08" db="UniProtKB">
        <authorList>
            <consortium name="RefSeq"/>
        </authorList>
    </citation>
    <scope>IDENTIFICATION</scope>
    <source>
        <tissue evidence="4">Leaf</tissue>
    </source>
</reference>
<keyword evidence="4" id="KW-0436">Ligase</keyword>
<dbReference type="InterPro" id="IPR045851">
    <property type="entry name" value="AMP-bd_C_sf"/>
</dbReference>
<accession>A0ABM3HWZ5</accession>
<organism evidence="3 4">
    <name type="scientific">Rhodamnia argentea</name>
    <dbReference type="NCBI Taxonomy" id="178133"/>
    <lineage>
        <taxon>Eukaryota</taxon>
        <taxon>Viridiplantae</taxon>
        <taxon>Streptophyta</taxon>
        <taxon>Embryophyta</taxon>
        <taxon>Tracheophyta</taxon>
        <taxon>Spermatophyta</taxon>
        <taxon>Magnoliopsida</taxon>
        <taxon>eudicotyledons</taxon>
        <taxon>Gunneridae</taxon>
        <taxon>Pentapetalae</taxon>
        <taxon>rosids</taxon>
        <taxon>malvids</taxon>
        <taxon>Myrtales</taxon>
        <taxon>Myrtaceae</taxon>
        <taxon>Myrtoideae</taxon>
        <taxon>Myrteae</taxon>
        <taxon>Australasian group</taxon>
        <taxon>Rhodamnia</taxon>
    </lineage>
</organism>
<dbReference type="CDD" id="cd04433">
    <property type="entry name" value="AFD_class_I"/>
    <property type="match status" value="1"/>
</dbReference>
<dbReference type="InterPro" id="IPR000873">
    <property type="entry name" value="AMP-dep_synth/lig_dom"/>
</dbReference>
<evidence type="ECO:0000313" key="4">
    <source>
        <dbReference type="RefSeq" id="XP_048141105.1"/>
    </source>
</evidence>
<dbReference type="SUPFAM" id="SSF56801">
    <property type="entry name" value="Acetyl-CoA synthetase-like"/>
    <property type="match status" value="1"/>
</dbReference>
<dbReference type="InterPro" id="IPR025110">
    <property type="entry name" value="AMP-bd_C"/>
</dbReference>
<gene>
    <name evidence="4" type="primary">LOC115729161</name>
</gene>
<dbReference type="PROSITE" id="PS00455">
    <property type="entry name" value="AMP_BINDING"/>
    <property type="match status" value="1"/>
</dbReference>
<dbReference type="GO" id="GO:0016874">
    <property type="term" value="F:ligase activity"/>
    <property type="evidence" value="ECO:0007669"/>
    <property type="project" value="UniProtKB-KW"/>
</dbReference>
<dbReference type="GeneID" id="115729161"/>
<dbReference type="PANTHER" id="PTHR43201:SF32">
    <property type="entry name" value="2-SUCCINYLBENZOATE--COA LIGASE, CHLOROPLASTIC_PEROXISOMAL"/>
    <property type="match status" value="1"/>
</dbReference>
<name>A0ABM3HWZ5_9MYRT</name>
<dbReference type="PANTHER" id="PTHR43201">
    <property type="entry name" value="ACYL-COA SYNTHETASE"/>
    <property type="match status" value="1"/>
</dbReference>
<keyword evidence="3" id="KW-1185">Reference proteome</keyword>
<dbReference type="Gene3D" id="3.40.50.12780">
    <property type="entry name" value="N-terminal domain of ligase-like"/>
    <property type="match status" value="1"/>
</dbReference>
<dbReference type="InterPro" id="IPR020845">
    <property type="entry name" value="AMP-binding_CS"/>
</dbReference>
<dbReference type="Gene3D" id="3.30.300.30">
    <property type="match status" value="1"/>
</dbReference>
<proteinExistence type="predicted"/>
<evidence type="ECO:0000259" key="2">
    <source>
        <dbReference type="Pfam" id="PF13193"/>
    </source>
</evidence>